<organism evidence="1 2">
    <name type="scientific">Panagrolaimus sp. ES5</name>
    <dbReference type="NCBI Taxonomy" id="591445"/>
    <lineage>
        <taxon>Eukaryota</taxon>
        <taxon>Metazoa</taxon>
        <taxon>Ecdysozoa</taxon>
        <taxon>Nematoda</taxon>
        <taxon>Chromadorea</taxon>
        <taxon>Rhabditida</taxon>
        <taxon>Tylenchina</taxon>
        <taxon>Panagrolaimomorpha</taxon>
        <taxon>Panagrolaimoidea</taxon>
        <taxon>Panagrolaimidae</taxon>
        <taxon>Panagrolaimus</taxon>
    </lineage>
</organism>
<proteinExistence type="predicted"/>
<protein>
    <submittedName>
        <fullName evidence="2">Uncharacterized protein</fullName>
    </submittedName>
</protein>
<dbReference type="Proteomes" id="UP000887579">
    <property type="component" value="Unplaced"/>
</dbReference>
<dbReference type="WBParaSite" id="ES5_v2.g23115.t1">
    <property type="protein sequence ID" value="ES5_v2.g23115.t1"/>
    <property type="gene ID" value="ES5_v2.g23115"/>
</dbReference>
<accession>A0AC34G0E1</accession>
<sequence>MIMVKSQREKVNLQHYYIKVPETMVKSSSISKPKQKSNEPPKAISKKIKQTLHRFLKKRLEWNPVNEKFININMNEYSPIKLPKICNLISDTPIFSRLKRIKQLGSCSYVFPSATHTRFEHSIGTARLAYKALKNSQKNLPKEYKLKGNEFLDALLAALSRNLGHPAFSYLYEECFATPGLHKEMSVKLFNKMLFECLEMADGLGQFLTERDFNLIRCLINPPPMFEINGKWNLPISPKKAYIFDIVNNLQNGLDVDKLDYIYRDGLRCGMNKYAINMNIVKRIIKSAVVGRDHRGRFCCLKYPENNSAEIKTVFKSKIELFKTVFKKALKLAGRHLMFRTKAGLQIPLERCHEDLDAYIQLTDDSLYEKV</sequence>
<evidence type="ECO:0000313" key="2">
    <source>
        <dbReference type="WBParaSite" id="ES5_v2.g23115.t1"/>
    </source>
</evidence>
<reference evidence="2" key="1">
    <citation type="submission" date="2022-11" db="UniProtKB">
        <authorList>
            <consortium name="WormBaseParasite"/>
        </authorList>
    </citation>
    <scope>IDENTIFICATION</scope>
</reference>
<evidence type="ECO:0000313" key="1">
    <source>
        <dbReference type="Proteomes" id="UP000887579"/>
    </source>
</evidence>
<name>A0AC34G0E1_9BILA</name>